<dbReference type="Pfam" id="PF05362">
    <property type="entry name" value="Lon_C"/>
    <property type="match status" value="1"/>
</dbReference>
<dbReference type="Gene3D" id="3.30.230.10">
    <property type="match status" value="1"/>
</dbReference>
<keyword evidence="3" id="KW-1185">Reference proteome</keyword>
<protein>
    <recommendedName>
        <fullName evidence="1">Lon proteolytic domain-containing protein</fullName>
    </recommendedName>
</protein>
<dbReference type="InterPro" id="IPR014721">
    <property type="entry name" value="Ribsml_uS5_D2-typ_fold_subgr"/>
</dbReference>
<evidence type="ECO:0000313" key="3">
    <source>
        <dbReference type="Proteomes" id="UP001620645"/>
    </source>
</evidence>
<dbReference type="EMBL" id="JBICCN010000356">
    <property type="protein sequence ID" value="KAL3074879.1"/>
    <property type="molecule type" value="Genomic_DNA"/>
</dbReference>
<reference evidence="2 3" key="1">
    <citation type="submission" date="2024-10" db="EMBL/GenBank/DDBJ databases">
        <authorList>
            <person name="Kim D."/>
        </authorList>
    </citation>
    <scope>NUCLEOTIDE SEQUENCE [LARGE SCALE GENOMIC DNA]</scope>
    <source>
        <strain evidence="2">Taebaek</strain>
    </source>
</reference>
<proteinExistence type="predicted"/>
<gene>
    <name evidence="2" type="ORF">niasHS_014324</name>
</gene>
<dbReference type="AlphaFoldDB" id="A0ABD2I302"/>
<accession>A0ABD2I302</accession>
<feature type="domain" description="Lon proteolytic" evidence="1">
    <location>
        <begin position="84"/>
        <end position="211"/>
    </location>
</feature>
<organism evidence="2 3">
    <name type="scientific">Heterodera schachtii</name>
    <name type="common">Sugarbeet cyst nematode worm</name>
    <name type="synonym">Tylenchus schachtii</name>
    <dbReference type="NCBI Taxonomy" id="97005"/>
    <lineage>
        <taxon>Eukaryota</taxon>
        <taxon>Metazoa</taxon>
        <taxon>Ecdysozoa</taxon>
        <taxon>Nematoda</taxon>
        <taxon>Chromadorea</taxon>
        <taxon>Rhabditida</taxon>
        <taxon>Tylenchina</taxon>
        <taxon>Tylenchomorpha</taxon>
        <taxon>Tylenchoidea</taxon>
        <taxon>Heteroderidae</taxon>
        <taxon>Heteroderinae</taxon>
        <taxon>Heterodera</taxon>
    </lineage>
</organism>
<dbReference type="InterPro" id="IPR020568">
    <property type="entry name" value="Ribosomal_Su5_D2-typ_SF"/>
</dbReference>
<evidence type="ECO:0000313" key="2">
    <source>
        <dbReference type="EMBL" id="KAL3074879.1"/>
    </source>
</evidence>
<evidence type="ECO:0000259" key="1">
    <source>
        <dbReference type="Pfam" id="PF05362"/>
    </source>
</evidence>
<name>A0ABD2I302_HETSC</name>
<comment type="caution">
    <text evidence="2">The sequence shown here is derived from an EMBL/GenBank/DDBJ whole genome shotgun (WGS) entry which is preliminary data.</text>
</comment>
<dbReference type="InterPro" id="IPR008269">
    <property type="entry name" value="Lon_proteolytic"/>
</dbReference>
<dbReference type="Proteomes" id="UP001620645">
    <property type="component" value="Unassembled WGS sequence"/>
</dbReference>
<sequence>MSDNRKEAEEKMAKAIFISGDGWLSVFDLLAPSQLGLGIALIIHRFDCYVDAKFSDFNFSATKRWGKSAWKFNGPGDNGIIYDVPMVGVSVGLSRTGTNGGIVFFEVVLADPFDTNSSKGTTFVTAGGSYLDIHATDSLKNAYGAAKVIMREQRNNYLEKAHLHLNVVAAAKGNNKSGPSGGLAGGIAYVSMAKGAKIRPRCVVTGHLTLHCGGSG</sequence>
<dbReference type="SUPFAM" id="SSF54211">
    <property type="entry name" value="Ribosomal protein S5 domain 2-like"/>
    <property type="match status" value="1"/>
</dbReference>